<proteinExistence type="predicted"/>
<dbReference type="AlphaFoldDB" id="A0A514CNK6"/>
<evidence type="ECO:0000313" key="1">
    <source>
        <dbReference type="EMBL" id="QDH81304.1"/>
    </source>
</evidence>
<dbReference type="SMART" id="SM00710">
    <property type="entry name" value="PbH1"/>
    <property type="match status" value="4"/>
</dbReference>
<evidence type="ECO:0000313" key="2">
    <source>
        <dbReference type="Proteomes" id="UP000316614"/>
    </source>
</evidence>
<evidence type="ECO:0008006" key="3">
    <source>
        <dbReference type="Google" id="ProtNLM"/>
    </source>
</evidence>
<reference evidence="1 2" key="1">
    <citation type="submission" date="2019-06" db="EMBL/GenBank/DDBJ databases">
        <title>Echinicola alkalisoli sp. nov. isolated from saline soil.</title>
        <authorList>
            <person name="Sun J.-Q."/>
            <person name="Xu L."/>
        </authorList>
    </citation>
    <scope>NUCLEOTIDE SEQUENCE [LARGE SCALE GENOMIC DNA]</scope>
    <source>
        <strain evidence="1 2">LN3S3</strain>
    </source>
</reference>
<dbReference type="Gene3D" id="2.160.20.10">
    <property type="entry name" value="Single-stranded right-handed beta-helix, Pectin lyase-like"/>
    <property type="match status" value="2"/>
</dbReference>
<dbReference type="InterPro" id="IPR011050">
    <property type="entry name" value="Pectin_lyase_fold/virulence"/>
</dbReference>
<dbReference type="InterPro" id="IPR012334">
    <property type="entry name" value="Pectin_lyas_fold"/>
</dbReference>
<dbReference type="KEGG" id="echi:FKX85_20635"/>
<protein>
    <recommendedName>
        <fullName evidence="3">Right handed beta helix region</fullName>
    </recommendedName>
</protein>
<dbReference type="Proteomes" id="UP000316614">
    <property type="component" value="Chromosome"/>
</dbReference>
<sequence length="589" mass="65450">MNPKLNYMIFLLITALFHWSCEETEMFRTEEITLKTKVEEDSVNLPEGTVAYYVSTGGSDSNDGLSASTPFKTLAKATGMITGGGDAILLKRGDQWSGENISLSGKQGTPDNPVTITAYGSGPKPIIKDNSSASAILIANSSGYVIEDLQIDNNNNGISLIYPFRNGREYVRIRNIDFNGGGTCVRITGDYQRDVTTAFDYNIKDILIEDCESTGSEVFLNCEYFKNLTQIDFETYPIWDLKIANCDVESTVKTAMLPRWTKGGYIDNCKMVNIYTGIAQNGSAAVLLRRTRDFEIKNTEIGYVHRNAPEGPDGEAIDFEGHVVECTVSNCYLHHCDGPAMMFFFTLNQNGPVKYNKRNYVLNNTFHHNNQSAYHPEDCEIWISDPLRDPNGPTIISGNTYTRVPGVSFYLLRTANLNPNITFSNNMEVADGELHEWKFNGSTSGIPAEGSHSDISEITRLGTFVRLELDASLDDGPPEFALDDEHHKGLDIGLEIDANTNTKLYLKIKNNTPAEKLKVYWANDLYDDYSESNSKEVNIVRDTSNYSTYVVDLSGESSWTGTIDKVKLAWPDMTSGTGIVDIDNLKIAP</sequence>
<dbReference type="InterPro" id="IPR006626">
    <property type="entry name" value="PbH1"/>
</dbReference>
<dbReference type="EMBL" id="CP041253">
    <property type="protein sequence ID" value="QDH81304.1"/>
    <property type="molecule type" value="Genomic_DNA"/>
</dbReference>
<dbReference type="OrthoDB" id="976933at2"/>
<name>A0A514CNK6_9BACT</name>
<organism evidence="1 2">
    <name type="scientific">Echinicola soli</name>
    <dbReference type="NCBI Taxonomy" id="2591634"/>
    <lineage>
        <taxon>Bacteria</taxon>
        <taxon>Pseudomonadati</taxon>
        <taxon>Bacteroidota</taxon>
        <taxon>Cytophagia</taxon>
        <taxon>Cytophagales</taxon>
        <taxon>Cyclobacteriaceae</taxon>
        <taxon>Echinicola</taxon>
    </lineage>
</organism>
<accession>A0A514CNK6</accession>
<gene>
    <name evidence="1" type="ORF">FKX85_20635</name>
</gene>
<dbReference type="SUPFAM" id="SSF51126">
    <property type="entry name" value="Pectin lyase-like"/>
    <property type="match status" value="1"/>
</dbReference>
<keyword evidence="2" id="KW-1185">Reference proteome</keyword>